<dbReference type="PANTHER" id="PTHR23508:SF10">
    <property type="entry name" value="CARBOXYLIC ACID TRANSPORTER PROTEIN HOMOLOG"/>
    <property type="match status" value="1"/>
</dbReference>
<feature type="domain" description="Major facilitator superfamily (MFS) profile" evidence="6">
    <location>
        <begin position="14"/>
        <end position="429"/>
    </location>
</feature>
<feature type="transmembrane region" description="Helical" evidence="5">
    <location>
        <begin position="374"/>
        <end position="399"/>
    </location>
</feature>
<feature type="transmembrane region" description="Helical" evidence="5">
    <location>
        <begin position="288"/>
        <end position="308"/>
    </location>
</feature>
<dbReference type="GO" id="GO:0046943">
    <property type="term" value="F:carboxylic acid transmembrane transporter activity"/>
    <property type="evidence" value="ECO:0007669"/>
    <property type="project" value="TreeGrafter"/>
</dbReference>
<feature type="transmembrane region" description="Helical" evidence="5">
    <location>
        <begin position="82"/>
        <end position="101"/>
    </location>
</feature>
<name>A0A4R5M6J8_9BURK</name>
<comment type="caution">
    <text evidence="7">The sequence shown here is derived from an EMBL/GenBank/DDBJ whole genome shotgun (WGS) entry which is preliminary data.</text>
</comment>
<evidence type="ECO:0000256" key="2">
    <source>
        <dbReference type="ARBA" id="ARBA00022692"/>
    </source>
</evidence>
<dbReference type="EMBL" id="SMRP01000012">
    <property type="protein sequence ID" value="TDG21237.1"/>
    <property type="molecule type" value="Genomic_DNA"/>
</dbReference>
<feature type="transmembrane region" description="Helical" evidence="5">
    <location>
        <begin position="52"/>
        <end position="70"/>
    </location>
</feature>
<keyword evidence="8" id="KW-1185">Reference proteome</keyword>
<feature type="transmembrane region" description="Helical" evidence="5">
    <location>
        <begin position="139"/>
        <end position="163"/>
    </location>
</feature>
<evidence type="ECO:0000259" key="6">
    <source>
        <dbReference type="PROSITE" id="PS50850"/>
    </source>
</evidence>
<dbReference type="Gene3D" id="1.20.1250.20">
    <property type="entry name" value="MFS general substrate transporter like domains"/>
    <property type="match status" value="1"/>
</dbReference>
<dbReference type="InterPro" id="IPR036259">
    <property type="entry name" value="MFS_trans_sf"/>
</dbReference>
<gene>
    <name evidence="7" type="ORF">EYW47_23060</name>
</gene>
<evidence type="ECO:0000256" key="3">
    <source>
        <dbReference type="ARBA" id="ARBA00022989"/>
    </source>
</evidence>
<dbReference type="Proteomes" id="UP000295722">
    <property type="component" value="Unassembled WGS sequence"/>
</dbReference>
<organism evidence="7 8">
    <name type="scientific">Paraburkholderia silviterrae</name>
    <dbReference type="NCBI Taxonomy" id="2528715"/>
    <lineage>
        <taxon>Bacteria</taxon>
        <taxon>Pseudomonadati</taxon>
        <taxon>Pseudomonadota</taxon>
        <taxon>Betaproteobacteria</taxon>
        <taxon>Burkholderiales</taxon>
        <taxon>Burkholderiaceae</taxon>
        <taxon>Paraburkholderia</taxon>
    </lineage>
</organism>
<evidence type="ECO:0000256" key="1">
    <source>
        <dbReference type="ARBA" id="ARBA00004141"/>
    </source>
</evidence>
<dbReference type="SUPFAM" id="SSF103473">
    <property type="entry name" value="MFS general substrate transporter"/>
    <property type="match status" value="1"/>
</dbReference>
<keyword evidence="3 5" id="KW-1133">Transmembrane helix</keyword>
<accession>A0A4R5M6J8</accession>
<dbReference type="InterPro" id="IPR005828">
    <property type="entry name" value="MFS_sugar_transport-like"/>
</dbReference>
<dbReference type="PROSITE" id="PS50850">
    <property type="entry name" value="MFS"/>
    <property type="match status" value="1"/>
</dbReference>
<evidence type="ECO:0000313" key="7">
    <source>
        <dbReference type="EMBL" id="TDG21237.1"/>
    </source>
</evidence>
<feature type="transmembrane region" description="Helical" evidence="5">
    <location>
        <begin position="405"/>
        <end position="424"/>
    </location>
</feature>
<proteinExistence type="predicted"/>
<feature type="transmembrane region" description="Helical" evidence="5">
    <location>
        <begin position="169"/>
        <end position="189"/>
    </location>
</feature>
<evidence type="ECO:0000313" key="8">
    <source>
        <dbReference type="Proteomes" id="UP000295722"/>
    </source>
</evidence>
<reference evidence="7 8" key="1">
    <citation type="submission" date="2019-03" db="EMBL/GenBank/DDBJ databases">
        <title>Paraburkholderia sp. 4M-K11, isolated from subtropical forest soil.</title>
        <authorList>
            <person name="Gao Z.-H."/>
            <person name="Qiu L.-H."/>
        </authorList>
    </citation>
    <scope>NUCLEOTIDE SEQUENCE [LARGE SCALE GENOMIC DNA]</scope>
    <source>
        <strain evidence="7 8">4M-K11</strain>
    </source>
</reference>
<keyword evidence="4 5" id="KW-0472">Membrane</keyword>
<dbReference type="RefSeq" id="WP_133197146.1">
    <property type="nucleotide sequence ID" value="NZ_JBHUCW010000022.1"/>
</dbReference>
<sequence>MNDSSAQTGRRLLVVLLCFMTITVDGYDLIVYGATVPRLLAEPGWGLDATGVGMIGSWTLAGLMVGLVGAGPLADRIGRRRLIMLGVLWFSVGALFCALAHSPFAFGVARFATGIGLGGVVPSSVALSVEYAPSNRRQLYSALGLTGYAFGGVICALLAIALLESHGWRILYAMGALYVLILPAMYFFLPESASYLVDRGRTDEARALASRYGIDFDQVLQEQQHAHHSHPAAPRVRGLRLMMSPEWRAAVLLFALMAFCMQLVVYGLNVWLPLLMRKSGYPLGSSLQFLLVMQFGAVSGNLFGAWLADRMGSKKVLIPFFLVCGLSLLVLSQKPGYVWLMLGVFGAGLGSIGSSTLSYGYIATYFPASCRASAIGIAQGLGRIGAILGPMVGSWVIGAKLGPQWNFYTFAVPAVLAAVVVAQIRETAPPRVSYADA</sequence>
<evidence type="ECO:0000256" key="4">
    <source>
        <dbReference type="ARBA" id="ARBA00023136"/>
    </source>
</evidence>
<evidence type="ECO:0000256" key="5">
    <source>
        <dbReference type="SAM" id="Phobius"/>
    </source>
</evidence>
<dbReference type="AlphaFoldDB" id="A0A4R5M6J8"/>
<keyword evidence="2 5" id="KW-0812">Transmembrane</keyword>
<dbReference type="Pfam" id="PF00083">
    <property type="entry name" value="Sugar_tr"/>
    <property type="match status" value="1"/>
</dbReference>
<dbReference type="InterPro" id="IPR020846">
    <property type="entry name" value="MFS_dom"/>
</dbReference>
<comment type="subcellular location">
    <subcellularLocation>
        <location evidence="1">Membrane</location>
        <topology evidence="1">Multi-pass membrane protein</topology>
    </subcellularLocation>
</comment>
<dbReference type="OrthoDB" id="7066727at2"/>
<feature type="transmembrane region" description="Helical" evidence="5">
    <location>
        <begin position="315"/>
        <end position="331"/>
    </location>
</feature>
<dbReference type="PANTHER" id="PTHR23508">
    <property type="entry name" value="CARBOXYLIC ACID TRANSPORTER PROTEIN HOMOLOG"/>
    <property type="match status" value="1"/>
</dbReference>
<feature type="transmembrane region" description="Helical" evidence="5">
    <location>
        <begin position="247"/>
        <end position="268"/>
    </location>
</feature>
<dbReference type="PROSITE" id="PS00216">
    <property type="entry name" value="SUGAR_TRANSPORT_1"/>
    <property type="match status" value="1"/>
</dbReference>
<dbReference type="CDD" id="cd17365">
    <property type="entry name" value="MFS_PcaK_like"/>
    <property type="match status" value="1"/>
</dbReference>
<dbReference type="InterPro" id="IPR005829">
    <property type="entry name" value="Sugar_transporter_CS"/>
</dbReference>
<feature type="transmembrane region" description="Helical" evidence="5">
    <location>
        <begin position="107"/>
        <end position="127"/>
    </location>
</feature>
<feature type="transmembrane region" description="Helical" evidence="5">
    <location>
        <begin position="12"/>
        <end position="32"/>
    </location>
</feature>
<feature type="transmembrane region" description="Helical" evidence="5">
    <location>
        <begin position="337"/>
        <end position="362"/>
    </location>
</feature>
<protein>
    <submittedName>
        <fullName evidence="7">MFS transporter</fullName>
    </submittedName>
</protein>
<dbReference type="GO" id="GO:0005886">
    <property type="term" value="C:plasma membrane"/>
    <property type="evidence" value="ECO:0007669"/>
    <property type="project" value="TreeGrafter"/>
</dbReference>